<dbReference type="GO" id="GO:0003676">
    <property type="term" value="F:nucleic acid binding"/>
    <property type="evidence" value="ECO:0007669"/>
    <property type="project" value="InterPro"/>
</dbReference>
<evidence type="ECO:0000313" key="14">
    <source>
        <dbReference type="EMBL" id="EDO37242.1"/>
    </source>
</evidence>
<dbReference type="SMART" id="SM00440">
    <property type="entry name" value="ZnF_C2C2"/>
    <property type="match status" value="1"/>
</dbReference>
<dbReference type="InParanoid" id="A7SGB5"/>
<dbReference type="Proteomes" id="UP000001593">
    <property type="component" value="Unassembled WGS sequence"/>
</dbReference>
<gene>
    <name evidence="14" type="ORF">NEMVEDRAFT_v1g28995</name>
</gene>
<sequence length="109" mass="12472">AFECDPDFCPVCGSILPLPGLEDVVSCKLCDFQRDTAEFEEVEIHSKKRFNVDKEKRTTDDRKNDDTSGPMVDRKCPNCGHEGMTYMTRQTRSADEGQTVFYICTDCRF</sequence>
<evidence type="ECO:0000256" key="1">
    <source>
        <dbReference type="ARBA" id="ARBA00004604"/>
    </source>
</evidence>
<feature type="binding site" evidence="10">
    <location>
        <position position="30"/>
    </location>
    <ligand>
        <name>Zn(2+)</name>
        <dbReference type="ChEBI" id="CHEBI:29105"/>
        <label>1</label>
    </ligand>
</feature>
<keyword evidence="3" id="KW-0240">DNA-directed RNA polymerase</keyword>
<comment type="function">
    <text evidence="9">Core component of RNA polymerase I (Pol I), a DNA-dependent RNA polymerase which synthesizes ribosomal RNA precursors using the four ribonucleoside triphosphates as substrates. Can mediate Pol I proofreading of the nascent RNA transcript. Anchors into the Pol I active site to monitor transcription fidelity and cleave mis-incorporated 5'-ribonucleotides.</text>
</comment>
<feature type="binding site" evidence="10">
    <location>
        <position position="27"/>
    </location>
    <ligand>
        <name>Zn(2+)</name>
        <dbReference type="ChEBI" id="CHEBI:29105"/>
        <label>1</label>
    </ligand>
</feature>
<dbReference type="PhylomeDB" id="A7SGB5"/>
<evidence type="ECO:0000256" key="5">
    <source>
        <dbReference type="ARBA" id="ARBA00022771"/>
    </source>
</evidence>
<keyword evidence="4 10" id="KW-0479">Metal-binding</keyword>
<feature type="binding site" evidence="10">
    <location>
        <position position="12"/>
    </location>
    <ligand>
        <name>Zn(2+)</name>
        <dbReference type="ChEBI" id="CHEBI:29105"/>
        <label>1</label>
    </ligand>
</feature>
<keyword evidence="7" id="KW-0539">Nucleus</keyword>
<evidence type="ECO:0000256" key="11">
    <source>
        <dbReference type="PIRSR" id="PIRSR005586-2"/>
    </source>
</evidence>
<dbReference type="GO" id="GO:0005736">
    <property type="term" value="C:RNA polymerase I complex"/>
    <property type="evidence" value="ECO:0000318"/>
    <property type="project" value="GO_Central"/>
</dbReference>
<dbReference type="GO" id="GO:0006363">
    <property type="term" value="P:termination of RNA polymerase I transcription"/>
    <property type="evidence" value="ECO:0000318"/>
    <property type="project" value="GO_Central"/>
</dbReference>
<dbReference type="CDD" id="cd10507">
    <property type="entry name" value="Zn-ribbon_RPA12"/>
    <property type="match status" value="1"/>
</dbReference>
<feature type="binding site" evidence="10">
    <location>
        <position position="76"/>
    </location>
    <ligand>
        <name>Zn(2+)</name>
        <dbReference type="ChEBI" id="CHEBI:29105"/>
        <label>2</label>
    </ligand>
</feature>
<name>A7SGB5_NEMVE</name>
<evidence type="ECO:0000256" key="2">
    <source>
        <dbReference type="ARBA" id="ARBA00018784"/>
    </source>
</evidence>
<reference evidence="14 15" key="1">
    <citation type="journal article" date="2007" name="Science">
        <title>Sea anemone genome reveals ancestral eumetazoan gene repertoire and genomic organization.</title>
        <authorList>
            <person name="Putnam N.H."/>
            <person name="Srivastava M."/>
            <person name="Hellsten U."/>
            <person name="Dirks B."/>
            <person name="Chapman J."/>
            <person name="Salamov A."/>
            <person name="Terry A."/>
            <person name="Shapiro H."/>
            <person name="Lindquist E."/>
            <person name="Kapitonov V.V."/>
            <person name="Jurka J."/>
            <person name="Genikhovich G."/>
            <person name="Grigoriev I.V."/>
            <person name="Lucas S.M."/>
            <person name="Steele R.E."/>
            <person name="Finnerty J.R."/>
            <person name="Technau U."/>
            <person name="Martindale M.Q."/>
            <person name="Rokhsar D.S."/>
        </authorList>
    </citation>
    <scope>NUCLEOTIDE SEQUENCE [LARGE SCALE GENOMIC DNA]</scope>
    <source>
        <strain evidence="15">CH2 X CH6</strain>
    </source>
</reference>
<dbReference type="PROSITE" id="PS51133">
    <property type="entry name" value="ZF_TFIIS_2"/>
    <property type="match status" value="1"/>
</dbReference>
<feature type="domain" description="TFIIS-type" evidence="13">
    <location>
        <begin position="72"/>
        <end position="109"/>
    </location>
</feature>
<keyword evidence="3" id="KW-0804">Transcription</keyword>
<dbReference type="eggNOG" id="KOG2907">
    <property type="taxonomic scope" value="Eukaryota"/>
</dbReference>
<keyword evidence="5 11" id="KW-0863">Zinc-finger</keyword>
<dbReference type="Gene3D" id="2.20.25.10">
    <property type="match status" value="1"/>
</dbReference>
<dbReference type="KEGG" id="nve:5508729"/>
<feature type="binding site" evidence="10">
    <location>
        <position position="107"/>
    </location>
    <ligand>
        <name>Zn(2+)</name>
        <dbReference type="ChEBI" id="CHEBI:29105"/>
        <label>2</label>
    </ligand>
</feature>
<dbReference type="HOGENOM" id="CLU_093932_1_2_1"/>
<organism evidence="14 15">
    <name type="scientific">Nematostella vectensis</name>
    <name type="common">Starlet sea anemone</name>
    <dbReference type="NCBI Taxonomy" id="45351"/>
    <lineage>
        <taxon>Eukaryota</taxon>
        <taxon>Metazoa</taxon>
        <taxon>Cnidaria</taxon>
        <taxon>Anthozoa</taxon>
        <taxon>Hexacorallia</taxon>
        <taxon>Actiniaria</taxon>
        <taxon>Edwardsiidae</taxon>
        <taxon>Nematostella</taxon>
    </lineage>
</organism>
<keyword evidence="6 10" id="KW-0862">Zinc</keyword>
<dbReference type="PANTHER" id="PTHR11239:SF14">
    <property type="entry name" value="DNA-DIRECTED RNA POLYMERASE I SUBUNIT RPA12"/>
    <property type="match status" value="1"/>
</dbReference>
<dbReference type="EMBL" id="DS469651">
    <property type="protein sequence ID" value="EDO37242.1"/>
    <property type="molecule type" value="Genomic_DNA"/>
</dbReference>
<accession>A7SGB5</accession>
<dbReference type="AlphaFoldDB" id="A7SGB5"/>
<evidence type="ECO:0000256" key="12">
    <source>
        <dbReference type="SAM" id="MobiDB-lite"/>
    </source>
</evidence>
<dbReference type="Pfam" id="PF01096">
    <property type="entry name" value="Zn_ribbon_TFIIS"/>
    <property type="match status" value="1"/>
</dbReference>
<dbReference type="InterPro" id="IPR034004">
    <property type="entry name" value="Zn_ribbon_RPA12_C"/>
</dbReference>
<dbReference type="OMA" id="EMQYHTL"/>
<dbReference type="SUPFAM" id="SSF57783">
    <property type="entry name" value="Zinc beta-ribbon"/>
    <property type="match status" value="1"/>
</dbReference>
<evidence type="ECO:0000256" key="10">
    <source>
        <dbReference type="PIRSR" id="PIRSR005586-1"/>
    </source>
</evidence>
<dbReference type="OrthoDB" id="10056816at2759"/>
<evidence type="ECO:0000256" key="3">
    <source>
        <dbReference type="ARBA" id="ARBA00022478"/>
    </source>
</evidence>
<feature type="binding site" evidence="10">
    <location>
        <position position="79"/>
    </location>
    <ligand>
        <name>Zn(2+)</name>
        <dbReference type="ChEBI" id="CHEBI:29105"/>
        <label>2</label>
    </ligand>
</feature>
<evidence type="ECO:0000256" key="8">
    <source>
        <dbReference type="ARBA" id="ARBA00031781"/>
    </source>
</evidence>
<evidence type="ECO:0000259" key="13">
    <source>
        <dbReference type="PROSITE" id="PS51133"/>
    </source>
</evidence>
<dbReference type="InterPro" id="IPR012164">
    <property type="entry name" value="Rpa12/Rpb9/Rpc10/TFS"/>
</dbReference>
<feature type="zinc finger region" description="C4-type" evidence="11">
    <location>
        <begin position="9"/>
        <end position="30"/>
    </location>
</feature>
<protein>
    <recommendedName>
        <fullName evidence="2">DNA-directed RNA polymerase I subunit RPA12</fullName>
    </recommendedName>
    <alternativeName>
        <fullName evidence="8">DNA-directed RNA polymerase I subunit H</fullName>
    </alternativeName>
</protein>
<feature type="non-terminal residue" evidence="14">
    <location>
        <position position="1"/>
    </location>
</feature>
<evidence type="ECO:0000256" key="6">
    <source>
        <dbReference type="ARBA" id="ARBA00022833"/>
    </source>
</evidence>
<feature type="non-terminal residue" evidence="14">
    <location>
        <position position="109"/>
    </location>
</feature>
<dbReference type="InterPro" id="IPR001222">
    <property type="entry name" value="Znf_TFIIS"/>
</dbReference>
<dbReference type="GO" id="GO:0008270">
    <property type="term" value="F:zinc ion binding"/>
    <property type="evidence" value="ECO:0007669"/>
    <property type="project" value="UniProtKB-KW"/>
</dbReference>
<evidence type="ECO:0000313" key="15">
    <source>
        <dbReference type="Proteomes" id="UP000001593"/>
    </source>
</evidence>
<dbReference type="STRING" id="45351.A7SGB5"/>
<evidence type="ECO:0000256" key="7">
    <source>
        <dbReference type="ARBA" id="ARBA00023242"/>
    </source>
</evidence>
<feature type="binding site" evidence="10">
    <location>
        <position position="104"/>
    </location>
    <ligand>
        <name>Zn(2+)</name>
        <dbReference type="ChEBI" id="CHEBI:29105"/>
        <label>2</label>
    </ligand>
</feature>
<evidence type="ECO:0000256" key="9">
    <source>
        <dbReference type="ARBA" id="ARBA00044497"/>
    </source>
</evidence>
<dbReference type="PIRSF" id="PIRSF005586">
    <property type="entry name" value="RNApol_RpoM"/>
    <property type="match status" value="1"/>
</dbReference>
<evidence type="ECO:0000256" key="4">
    <source>
        <dbReference type="ARBA" id="ARBA00022723"/>
    </source>
</evidence>
<dbReference type="PANTHER" id="PTHR11239">
    <property type="entry name" value="DNA-DIRECTED RNA POLYMERASE"/>
    <property type="match status" value="1"/>
</dbReference>
<feature type="binding site" evidence="10">
    <location>
        <position position="9"/>
    </location>
    <ligand>
        <name>Zn(2+)</name>
        <dbReference type="ChEBI" id="CHEBI:29105"/>
        <label>1</label>
    </ligand>
</feature>
<proteinExistence type="predicted"/>
<keyword evidence="15" id="KW-1185">Reference proteome</keyword>
<feature type="region of interest" description="Disordered" evidence="12">
    <location>
        <begin position="50"/>
        <end position="73"/>
    </location>
</feature>
<dbReference type="GO" id="GO:0003899">
    <property type="term" value="F:DNA-directed RNA polymerase activity"/>
    <property type="evidence" value="ECO:0007669"/>
    <property type="project" value="InterPro"/>
</dbReference>
<comment type="subcellular location">
    <subcellularLocation>
        <location evidence="1">Nucleus</location>
        <location evidence="1">Nucleolus</location>
    </subcellularLocation>
</comment>